<dbReference type="AlphaFoldDB" id="E9E9S9"/>
<evidence type="ECO:0000256" key="1">
    <source>
        <dbReference type="SAM" id="MobiDB-lite"/>
    </source>
</evidence>
<name>E9E9S9_METAQ</name>
<keyword evidence="4" id="KW-1185">Reference proteome</keyword>
<dbReference type="InParanoid" id="E9E9S9"/>
<dbReference type="OMA" id="SSAICHV"/>
<feature type="region of interest" description="Disordered" evidence="1">
    <location>
        <begin position="1"/>
        <end position="56"/>
    </location>
</feature>
<evidence type="ECO:0000313" key="3">
    <source>
        <dbReference type="EMBL" id="EFY87392.1"/>
    </source>
</evidence>
<feature type="compositionally biased region" description="Low complexity" evidence="1">
    <location>
        <begin position="29"/>
        <end position="45"/>
    </location>
</feature>
<dbReference type="InterPro" id="IPR046797">
    <property type="entry name" value="PDDEXK_12"/>
</dbReference>
<organism evidence="4">
    <name type="scientific">Metarhizium acridum (strain CQMa 102)</name>
    <dbReference type="NCBI Taxonomy" id="655827"/>
    <lineage>
        <taxon>Eukaryota</taxon>
        <taxon>Fungi</taxon>
        <taxon>Dikarya</taxon>
        <taxon>Ascomycota</taxon>
        <taxon>Pezizomycotina</taxon>
        <taxon>Sordariomycetes</taxon>
        <taxon>Hypocreomycetidae</taxon>
        <taxon>Hypocreales</taxon>
        <taxon>Clavicipitaceae</taxon>
        <taxon>Metarhizium</taxon>
    </lineage>
</organism>
<gene>
    <name evidence="3" type="ORF">MAC_06627</name>
</gene>
<sequence>MSEDEASPTKRLRADPDATPTRPTLGPKYSSSYSRGSGSSTSAASRHSRNGTKSPTKRIAYLQMEQLIDYKPFGGSEAPPTALQDFVKEIKQYATGIGILSHDELEKFRDARRDDNLFRDILETKAVVDETDRREQLGKLPDVRTLIEIWNDAQECLLDGHAEASWNCSVHFPLMKVSLQLAAANSANGPCQTSDSSLRRDAQITPFNVTTAQIVAPYTTTTVSTKHDRRIDFCICISPRRKSALSSAICHVAKQSDHFSINHSDYPPLIARPIGVSFEAKLPGSDWQPAIEQLSAWMGGHWMRISELNQSADDIADLQYLPGIIIQGHDWHFIAATRGPESAMRRINQTMAIRAVEMTRSFDEYQNVSCICFLFFPFPLLAVVVPS</sequence>
<dbReference type="Proteomes" id="UP000002499">
    <property type="component" value="Unassembled WGS sequence"/>
</dbReference>
<evidence type="ECO:0000313" key="4">
    <source>
        <dbReference type="Proteomes" id="UP000002499"/>
    </source>
</evidence>
<dbReference type="Pfam" id="PF20516">
    <property type="entry name" value="PDDEXK_12"/>
    <property type="match status" value="1"/>
</dbReference>
<feature type="domain" description="PD-(D/E)XK nuclease-like" evidence="2">
    <location>
        <begin position="111"/>
        <end position="345"/>
    </location>
</feature>
<dbReference type="HOGENOM" id="CLU_027219_0_3_1"/>
<proteinExistence type="predicted"/>
<protein>
    <recommendedName>
        <fullName evidence="2">PD-(D/E)XK nuclease-like domain-containing protein</fullName>
    </recommendedName>
</protein>
<reference evidence="3 4" key="1">
    <citation type="journal article" date="2011" name="PLoS Genet.">
        <title>Genome sequencing and comparative transcriptomics of the model entomopathogenic fungi Metarhizium anisopliae and M. acridum.</title>
        <authorList>
            <person name="Gao Q."/>
            <person name="Jin K."/>
            <person name="Ying S.H."/>
            <person name="Zhang Y."/>
            <person name="Xiao G."/>
            <person name="Shang Y."/>
            <person name="Duan Z."/>
            <person name="Hu X."/>
            <person name="Xie X.Q."/>
            <person name="Zhou G."/>
            <person name="Peng G."/>
            <person name="Luo Z."/>
            <person name="Huang W."/>
            <person name="Wang B."/>
            <person name="Fang W."/>
            <person name="Wang S."/>
            <person name="Zhong Y."/>
            <person name="Ma L.J."/>
            <person name="St Leger R.J."/>
            <person name="Zhao G.P."/>
            <person name="Pei Y."/>
            <person name="Feng M.G."/>
            <person name="Xia Y."/>
            <person name="Wang C."/>
        </authorList>
    </citation>
    <scope>NUCLEOTIDE SEQUENCE [LARGE SCALE GENOMIC DNA]</scope>
    <source>
        <strain evidence="3 4">CQMa 102</strain>
    </source>
</reference>
<dbReference type="OrthoDB" id="4161186at2759"/>
<evidence type="ECO:0000259" key="2">
    <source>
        <dbReference type="Pfam" id="PF20516"/>
    </source>
</evidence>
<accession>E9E9S9</accession>
<dbReference type="EMBL" id="GL698528">
    <property type="protein sequence ID" value="EFY87392.1"/>
    <property type="molecule type" value="Genomic_DNA"/>
</dbReference>
<dbReference type="eggNOG" id="ENOG502SSXD">
    <property type="taxonomic scope" value="Eukaryota"/>
</dbReference>